<name>A0A6M0RI27_9CYAN</name>
<sequence length="126" mass="14079">MLSAKILEAAKIIRQFLPNLLESQASEFDQQLADLINRHQAGEPLVNQITSLLASNSETCKWMHDFLGTDSTRTRGGEFSPLPGLPNIDAPRYVCPENDYIWHHIDGSDPIPNCPTHNCALVRDEP</sequence>
<proteinExistence type="predicted"/>
<keyword evidence="2" id="KW-1185">Reference proteome</keyword>
<protein>
    <submittedName>
        <fullName evidence="1">Uncharacterized protein</fullName>
    </submittedName>
</protein>
<reference evidence="1 2" key="1">
    <citation type="journal article" date="2020" name="Microb. Ecol.">
        <title>Ecogenomics of the Marine Benthic Filamentous Cyanobacterium Adonisia.</title>
        <authorList>
            <person name="Walter J.M."/>
            <person name="Coutinho F.H."/>
            <person name="Leomil L."/>
            <person name="Hargreaves P.I."/>
            <person name="Campeao M.E."/>
            <person name="Vieira V.V."/>
            <person name="Silva B.S."/>
            <person name="Fistarol G.O."/>
            <person name="Salomon P.S."/>
            <person name="Sawabe T."/>
            <person name="Mino S."/>
            <person name="Hosokawa M."/>
            <person name="Miyashita H."/>
            <person name="Maruyama F."/>
            <person name="van Verk M.C."/>
            <person name="Dutilh B.E."/>
            <person name="Thompson C.C."/>
            <person name="Thompson F.L."/>
        </authorList>
    </citation>
    <scope>NUCLEOTIDE SEQUENCE [LARGE SCALE GENOMIC DNA]</scope>
    <source>
        <strain evidence="1 2">CCMR0081</strain>
    </source>
</reference>
<comment type="caution">
    <text evidence="1">The sequence shown here is derived from an EMBL/GenBank/DDBJ whole genome shotgun (WGS) entry which is preliminary data.</text>
</comment>
<dbReference type="RefSeq" id="WP_163697720.1">
    <property type="nucleotide sequence ID" value="NZ_QXHD01000004.1"/>
</dbReference>
<gene>
    <name evidence="1" type="ORF">DXZ20_09095</name>
</gene>
<dbReference type="EMBL" id="QXHD01000004">
    <property type="protein sequence ID" value="NEZ55825.1"/>
    <property type="molecule type" value="Genomic_DNA"/>
</dbReference>
<dbReference type="AlphaFoldDB" id="A0A6M0RI27"/>
<accession>A0A6M0RI27</accession>
<organism evidence="1 2">
    <name type="scientific">Adonisia turfae CCMR0081</name>
    <dbReference type="NCBI Taxonomy" id="2292702"/>
    <lineage>
        <taxon>Bacteria</taxon>
        <taxon>Bacillati</taxon>
        <taxon>Cyanobacteriota</taxon>
        <taxon>Adonisia</taxon>
        <taxon>Adonisia turfae</taxon>
    </lineage>
</organism>
<evidence type="ECO:0000313" key="2">
    <source>
        <dbReference type="Proteomes" id="UP000481033"/>
    </source>
</evidence>
<evidence type="ECO:0000313" key="1">
    <source>
        <dbReference type="EMBL" id="NEZ55825.1"/>
    </source>
</evidence>
<dbReference type="Proteomes" id="UP000481033">
    <property type="component" value="Unassembled WGS sequence"/>
</dbReference>